<name>A0A7R7DJS9_9ACTN</name>
<organism evidence="2 3">
    <name type="scientific">Actinocatenispora thailandica</name>
    <dbReference type="NCBI Taxonomy" id="227318"/>
    <lineage>
        <taxon>Bacteria</taxon>
        <taxon>Bacillati</taxon>
        <taxon>Actinomycetota</taxon>
        <taxon>Actinomycetes</taxon>
        <taxon>Micromonosporales</taxon>
        <taxon>Micromonosporaceae</taxon>
        <taxon>Actinocatenispora</taxon>
    </lineage>
</organism>
<dbReference type="RefSeq" id="WP_203959945.1">
    <property type="nucleotide sequence ID" value="NZ_AP023355.1"/>
</dbReference>
<feature type="region of interest" description="Disordered" evidence="1">
    <location>
        <begin position="512"/>
        <end position="579"/>
    </location>
</feature>
<dbReference type="InterPro" id="IPR011990">
    <property type="entry name" value="TPR-like_helical_dom_sf"/>
</dbReference>
<feature type="compositionally biased region" description="Low complexity" evidence="1">
    <location>
        <begin position="544"/>
        <end position="573"/>
    </location>
</feature>
<proteinExistence type="predicted"/>
<gene>
    <name evidence="2" type="ORF">Athai_04820</name>
</gene>
<protein>
    <recommendedName>
        <fullName evidence="4">Tetratricopeptide repeat protein</fullName>
    </recommendedName>
</protein>
<dbReference type="KEGG" id="atl:Athai_04820"/>
<evidence type="ECO:0000313" key="3">
    <source>
        <dbReference type="Proteomes" id="UP000611640"/>
    </source>
</evidence>
<dbReference type="SUPFAM" id="SSF48452">
    <property type="entry name" value="TPR-like"/>
    <property type="match status" value="2"/>
</dbReference>
<sequence>MTVAYDEDETWAALSAAWDLPYGAAQVAAVEQVMAAADAGQWPRLQFAARSLAVVAYEYAGEASKMFVPFAWCLAALDRGDAPDERSEGMVLWRFKHVVSQLAKFPDVPLARTRSILDDMERRYRAGGRSMHAVHQHRWLVAAHVGDAAEAAEQYRLWCAAPRDELSDCIGCEPSARIEHLSGVGADEAAIELSVPVLAGTLTCAEQPQRILTALLLPYLRTGRYEQAADAHRRAYRLLRSSRAELASIAQHVEFCARTGNEPRGLELVQRHLGWLAAPPDPYAEMRFAASAALLLRRLAAAGHGDTELDRPPLAADETTPATTTVAALGDELAARATALAARFDERNGTGHQGAEIAVLLAAEPLADRLPLARAGWGSAAPAPAVAAEPITVPDLPADPAGLADAAERYGREFDEAAERAGWARFDEVCPAPTGELAGRRLVARGLAVSDTDVSAAERHWRAAAELFAHSPVRRHGALSLAGLARCRQDDPETGLAELTAAERALAALAGRSPASIDESISPGTEGRTIPPAGTEDPAGGGERPATGGEEAAAGAGREPAGTAGTTGARTGASSRVGEDPAVAARSALERLAMGLDAADRLPAAISAARQALAIPTDDRHRGRTHALLAFMSARAEDATAALAHGAEAVRLLAGRPAAMVAGVRLLCGGLHAQSGDFDTAIGEFRAAAVGADPTTRAEALRLYGHATLDADRPDEAVEPLTEAIGLWSSLDQPRPVAHLRAALADALARTGRYDEAASVAEDALDGLADPDDAPTRIDTLLLLGVAYRELRATEAAVEALDEVARYCAADGNTAGVGEVNARIAEILDGVDRDAEAAQRWSDSAAAFHDARLAVESGGAETAPRDERVAGWAVDELRAARNAALSWQWAEAPDRAIAALPAADAAAEAAGTDRPRARWEVAVLGYDAGRILASAGRPDEALARTGSAVALFAGLRASGDLDPAPAPVEVAVRTLHARLLLALDRRADARSVLTALLDELPPDAEEHRAAIAGLLTETEHRPSSTG</sequence>
<dbReference type="Gene3D" id="1.25.40.10">
    <property type="entry name" value="Tetratricopeptide repeat domain"/>
    <property type="match status" value="1"/>
</dbReference>
<evidence type="ECO:0000256" key="1">
    <source>
        <dbReference type="SAM" id="MobiDB-lite"/>
    </source>
</evidence>
<dbReference type="AlphaFoldDB" id="A0A7R7DJS9"/>
<keyword evidence="3" id="KW-1185">Reference proteome</keyword>
<dbReference type="EMBL" id="AP023355">
    <property type="protein sequence ID" value="BCJ32979.1"/>
    <property type="molecule type" value="Genomic_DNA"/>
</dbReference>
<dbReference type="Proteomes" id="UP000611640">
    <property type="component" value="Chromosome"/>
</dbReference>
<reference evidence="2 3" key="1">
    <citation type="submission" date="2020-08" db="EMBL/GenBank/DDBJ databases">
        <title>Whole genome shotgun sequence of Actinocatenispora thailandica NBRC 105041.</title>
        <authorList>
            <person name="Komaki H."/>
            <person name="Tamura T."/>
        </authorList>
    </citation>
    <scope>NUCLEOTIDE SEQUENCE [LARGE SCALE GENOMIC DNA]</scope>
    <source>
        <strain evidence="2 3">NBRC 105041</strain>
    </source>
</reference>
<evidence type="ECO:0000313" key="2">
    <source>
        <dbReference type="EMBL" id="BCJ32979.1"/>
    </source>
</evidence>
<accession>A0A7R7DJS9</accession>
<evidence type="ECO:0008006" key="4">
    <source>
        <dbReference type="Google" id="ProtNLM"/>
    </source>
</evidence>